<dbReference type="AlphaFoldDB" id="A0A248JY57"/>
<organism evidence="10 11">
    <name type="scientific">Nitrospirillum viridazoti CBAmc</name>
    <dbReference type="NCBI Taxonomy" id="1441467"/>
    <lineage>
        <taxon>Bacteria</taxon>
        <taxon>Pseudomonadati</taxon>
        <taxon>Pseudomonadota</taxon>
        <taxon>Alphaproteobacteria</taxon>
        <taxon>Rhodospirillales</taxon>
        <taxon>Azospirillaceae</taxon>
        <taxon>Nitrospirillum</taxon>
        <taxon>Nitrospirillum viridazoti</taxon>
    </lineage>
</organism>
<name>A0A248JY57_9PROT</name>
<evidence type="ECO:0000256" key="2">
    <source>
        <dbReference type="ARBA" id="ARBA00022649"/>
    </source>
</evidence>
<evidence type="ECO:0000313" key="11">
    <source>
        <dbReference type="Proteomes" id="UP000197153"/>
    </source>
</evidence>
<keyword evidence="11" id="KW-1185">Reference proteome</keyword>
<dbReference type="GO" id="GO:0000287">
    <property type="term" value="F:magnesium ion binding"/>
    <property type="evidence" value="ECO:0007669"/>
    <property type="project" value="UniProtKB-UniRule"/>
</dbReference>
<proteinExistence type="inferred from homology"/>
<comment type="similarity">
    <text evidence="7 8">Belongs to the PINc/VapC protein family.</text>
</comment>
<feature type="binding site" evidence="8">
    <location>
        <position position="6"/>
    </location>
    <ligand>
        <name>Mg(2+)</name>
        <dbReference type="ChEBI" id="CHEBI:18420"/>
    </ligand>
</feature>
<keyword evidence="8" id="KW-0800">Toxin</keyword>
<gene>
    <name evidence="8" type="primary">vapC</name>
    <name evidence="10" type="ORF">Y958_19675</name>
</gene>
<dbReference type="InterPro" id="IPR050556">
    <property type="entry name" value="Type_II_TA_system_RNase"/>
</dbReference>
<evidence type="ECO:0000256" key="6">
    <source>
        <dbReference type="ARBA" id="ARBA00022842"/>
    </source>
</evidence>
<evidence type="ECO:0000256" key="7">
    <source>
        <dbReference type="ARBA" id="ARBA00038093"/>
    </source>
</evidence>
<keyword evidence="6 8" id="KW-0460">Magnesium</keyword>
<dbReference type="EC" id="3.1.-.-" evidence="8"/>
<dbReference type="GO" id="GO:0004540">
    <property type="term" value="F:RNA nuclease activity"/>
    <property type="evidence" value="ECO:0007669"/>
    <property type="project" value="InterPro"/>
</dbReference>
<dbReference type="EMBL" id="CP022111">
    <property type="protein sequence ID" value="ASG23078.1"/>
    <property type="molecule type" value="Genomic_DNA"/>
</dbReference>
<evidence type="ECO:0000256" key="3">
    <source>
        <dbReference type="ARBA" id="ARBA00022722"/>
    </source>
</evidence>
<dbReference type="CDD" id="cd18745">
    <property type="entry name" value="PIN_VapC4-5_FitB-like"/>
    <property type="match status" value="1"/>
</dbReference>
<dbReference type="PANTHER" id="PTHR33653:SF1">
    <property type="entry name" value="RIBONUCLEASE VAPC2"/>
    <property type="match status" value="1"/>
</dbReference>
<dbReference type="InterPro" id="IPR029060">
    <property type="entry name" value="PIN-like_dom_sf"/>
</dbReference>
<dbReference type="HAMAP" id="MF_00265">
    <property type="entry name" value="VapC_Nob1"/>
    <property type="match status" value="1"/>
</dbReference>
<sequence>MKFLLDTNAVIAVMKGDPVFLDRMRQHRPEDFGLPTIVAHELYFGAAKSQRAAENLARVEALRFPVLDLDREDARQAGLIRAQLAATGTPVGPYDVLIAGQALARGLTLVTHNTREFQRVPGLHLEDWQ</sequence>
<dbReference type="SUPFAM" id="SSF88723">
    <property type="entry name" value="PIN domain-like"/>
    <property type="match status" value="1"/>
</dbReference>
<keyword evidence="3 8" id="KW-0540">Nuclease</keyword>
<evidence type="ECO:0000313" key="10">
    <source>
        <dbReference type="EMBL" id="ASG23078.1"/>
    </source>
</evidence>
<comment type="function">
    <text evidence="8">Toxic component of a toxin-antitoxin (TA) system. An RNase.</text>
</comment>
<dbReference type="KEGG" id="nao:Y958_19675"/>
<dbReference type="GO" id="GO:0090729">
    <property type="term" value="F:toxin activity"/>
    <property type="evidence" value="ECO:0007669"/>
    <property type="project" value="UniProtKB-KW"/>
</dbReference>
<dbReference type="Gene3D" id="3.40.50.1010">
    <property type="entry name" value="5'-nuclease"/>
    <property type="match status" value="1"/>
</dbReference>
<dbReference type="GO" id="GO:0016787">
    <property type="term" value="F:hydrolase activity"/>
    <property type="evidence" value="ECO:0007669"/>
    <property type="project" value="UniProtKB-KW"/>
</dbReference>
<dbReference type="RefSeq" id="WP_088873613.1">
    <property type="nucleotide sequence ID" value="NZ_CP022111.1"/>
</dbReference>
<dbReference type="Pfam" id="PF01850">
    <property type="entry name" value="PIN"/>
    <property type="match status" value="1"/>
</dbReference>
<evidence type="ECO:0000259" key="9">
    <source>
        <dbReference type="Pfam" id="PF01850"/>
    </source>
</evidence>
<feature type="binding site" evidence="8">
    <location>
        <position position="95"/>
    </location>
    <ligand>
        <name>Mg(2+)</name>
        <dbReference type="ChEBI" id="CHEBI:18420"/>
    </ligand>
</feature>
<reference evidence="10 11" key="1">
    <citation type="submission" date="2017-06" db="EMBL/GenBank/DDBJ databases">
        <title>Complete genome sequence of Nitrospirillum amazonense strain CBAmC, an endophytic nitrogen-fixing and plant growth-promoting bacterium, isolated from sugarcane.</title>
        <authorList>
            <person name="Schwab S."/>
            <person name="dos Santos Teixeira K.R."/>
            <person name="Simoes Araujo J.L."/>
            <person name="Soares Vidal M."/>
            <person name="Borges de Freitas H.R."/>
            <person name="Rivello Crivelaro A.L."/>
            <person name="Bueno de Camargo Nunes A."/>
            <person name="dos Santos C.M."/>
            <person name="Palmeira da Silva Rosa D."/>
            <person name="da Silva Padilha D."/>
            <person name="da Silva E."/>
            <person name="Araujo Terra L."/>
            <person name="Soares Mendes V."/>
            <person name="Farinelli L."/>
            <person name="Magalhaes Cruz L."/>
            <person name="Baldani J.I."/>
        </authorList>
    </citation>
    <scope>NUCLEOTIDE SEQUENCE [LARGE SCALE GENOMIC DNA]</scope>
    <source>
        <strain evidence="10 11">CBAmC</strain>
    </source>
</reference>
<keyword evidence="4 8" id="KW-0479">Metal-binding</keyword>
<keyword evidence="2 8" id="KW-1277">Toxin-antitoxin system</keyword>
<accession>A0A248JY57</accession>
<dbReference type="InterPro" id="IPR022907">
    <property type="entry name" value="VapC_family"/>
</dbReference>
<evidence type="ECO:0000256" key="4">
    <source>
        <dbReference type="ARBA" id="ARBA00022723"/>
    </source>
</evidence>
<evidence type="ECO:0000256" key="1">
    <source>
        <dbReference type="ARBA" id="ARBA00001946"/>
    </source>
</evidence>
<feature type="domain" description="PIN" evidence="9">
    <location>
        <begin position="4"/>
        <end position="122"/>
    </location>
</feature>
<dbReference type="Proteomes" id="UP000197153">
    <property type="component" value="Chromosome 2"/>
</dbReference>
<comment type="cofactor">
    <cofactor evidence="1 8">
        <name>Mg(2+)</name>
        <dbReference type="ChEBI" id="CHEBI:18420"/>
    </cofactor>
</comment>
<dbReference type="PANTHER" id="PTHR33653">
    <property type="entry name" value="RIBONUCLEASE VAPC2"/>
    <property type="match status" value="1"/>
</dbReference>
<protein>
    <recommendedName>
        <fullName evidence="8">Ribonuclease VapC</fullName>
        <shortName evidence="8">RNase VapC</shortName>
        <ecNumber evidence="8">3.1.-.-</ecNumber>
    </recommendedName>
    <alternativeName>
        <fullName evidence="8">Toxin VapC</fullName>
    </alternativeName>
</protein>
<dbReference type="InterPro" id="IPR002716">
    <property type="entry name" value="PIN_dom"/>
</dbReference>
<evidence type="ECO:0000256" key="5">
    <source>
        <dbReference type="ARBA" id="ARBA00022801"/>
    </source>
</evidence>
<keyword evidence="5 8" id="KW-0378">Hydrolase</keyword>
<evidence type="ECO:0000256" key="8">
    <source>
        <dbReference type="HAMAP-Rule" id="MF_00265"/>
    </source>
</evidence>